<evidence type="ECO:0000256" key="1">
    <source>
        <dbReference type="SAM" id="MobiDB-lite"/>
    </source>
</evidence>
<keyword evidence="3" id="KW-1185">Reference proteome</keyword>
<comment type="caution">
    <text evidence="2">The sequence shown here is derived from an EMBL/GenBank/DDBJ whole genome shotgun (WGS) entry which is preliminary data.</text>
</comment>
<protein>
    <submittedName>
        <fullName evidence="2">Uncharacterized protein</fullName>
    </submittedName>
</protein>
<sequence>MPLILVVDNDSRVSTDAPLSNSSPSNNSFDIQQIAASLEDKMTIKMNKMLNEMKALVVTTPSPVQRVEEQINDCSVFMASFHSTRLSSSSYQANTIPNHRKKPRQLQTRSGGFIPMDSDSTARGGKMESDCGDNGLRATKQRINSNFLH</sequence>
<reference evidence="2" key="2">
    <citation type="submission" date="2022-01" db="EMBL/GenBank/DDBJ databases">
        <authorList>
            <person name="Yamashiro T."/>
            <person name="Shiraishi A."/>
            <person name="Satake H."/>
            <person name="Nakayama K."/>
        </authorList>
    </citation>
    <scope>NUCLEOTIDE SEQUENCE</scope>
</reference>
<name>A0ABQ5AUG9_9ASTR</name>
<gene>
    <name evidence="2" type="ORF">Tco_0840470</name>
</gene>
<reference evidence="2" key="1">
    <citation type="journal article" date="2022" name="Int. J. Mol. Sci.">
        <title>Draft Genome of Tanacetum Coccineum: Genomic Comparison of Closely Related Tanacetum-Family Plants.</title>
        <authorList>
            <person name="Yamashiro T."/>
            <person name="Shiraishi A."/>
            <person name="Nakayama K."/>
            <person name="Satake H."/>
        </authorList>
    </citation>
    <scope>NUCLEOTIDE SEQUENCE</scope>
</reference>
<proteinExistence type="predicted"/>
<feature type="region of interest" description="Disordered" evidence="1">
    <location>
        <begin position="90"/>
        <end position="149"/>
    </location>
</feature>
<evidence type="ECO:0000313" key="3">
    <source>
        <dbReference type="Proteomes" id="UP001151760"/>
    </source>
</evidence>
<dbReference type="EMBL" id="BQNB010012632">
    <property type="protein sequence ID" value="GJT06008.1"/>
    <property type="molecule type" value="Genomic_DNA"/>
</dbReference>
<organism evidence="2 3">
    <name type="scientific">Tanacetum coccineum</name>
    <dbReference type="NCBI Taxonomy" id="301880"/>
    <lineage>
        <taxon>Eukaryota</taxon>
        <taxon>Viridiplantae</taxon>
        <taxon>Streptophyta</taxon>
        <taxon>Embryophyta</taxon>
        <taxon>Tracheophyta</taxon>
        <taxon>Spermatophyta</taxon>
        <taxon>Magnoliopsida</taxon>
        <taxon>eudicotyledons</taxon>
        <taxon>Gunneridae</taxon>
        <taxon>Pentapetalae</taxon>
        <taxon>asterids</taxon>
        <taxon>campanulids</taxon>
        <taxon>Asterales</taxon>
        <taxon>Asteraceae</taxon>
        <taxon>Asteroideae</taxon>
        <taxon>Anthemideae</taxon>
        <taxon>Anthemidinae</taxon>
        <taxon>Tanacetum</taxon>
    </lineage>
</organism>
<accession>A0ABQ5AUG9</accession>
<dbReference type="Proteomes" id="UP001151760">
    <property type="component" value="Unassembled WGS sequence"/>
</dbReference>
<evidence type="ECO:0000313" key="2">
    <source>
        <dbReference type="EMBL" id="GJT06008.1"/>
    </source>
</evidence>